<evidence type="ECO:0000256" key="3">
    <source>
        <dbReference type="ARBA" id="ARBA00015325"/>
    </source>
</evidence>
<evidence type="ECO:0000256" key="2">
    <source>
        <dbReference type="ARBA" id="ARBA00010527"/>
    </source>
</evidence>
<evidence type="ECO:0000256" key="6">
    <source>
        <dbReference type="ARBA" id="ARBA00022692"/>
    </source>
</evidence>
<name>A0ABN1U3X9_9ACTN</name>
<comment type="caution">
    <text evidence="19">The sequence shown here is derived from an EMBL/GenBank/DDBJ whole genome shotgun (WGS) entry which is preliminary data.</text>
</comment>
<feature type="transmembrane region" description="Helical" evidence="17">
    <location>
        <begin position="200"/>
        <end position="221"/>
    </location>
</feature>
<evidence type="ECO:0000256" key="15">
    <source>
        <dbReference type="ARBA" id="ARBA00033342"/>
    </source>
</evidence>
<evidence type="ECO:0000256" key="14">
    <source>
        <dbReference type="ARBA" id="ARBA00033245"/>
    </source>
</evidence>
<feature type="transmembrane region" description="Helical" evidence="17">
    <location>
        <begin position="139"/>
        <end position="160"/>
    </location>
</feature>
<dbReference type="Pfam" id="PF02096">
    <property type="entry name" value="60KD_IMP"/>
    <property type="match status" value="1"/>
</dbReference>
<proteinExistence type="inferred from homology"/>
<keyword evidence="6 16" id="KW-0812">Transmembrane</keyword>
<keyword evidence="8 17" id="KW-1133">Transmembrane helix</keyword>
<evidence type="ECO:0000256" key="17">
    <source>
        <dbReference type="SAM" id="Phobius"/>
    </source>
</evidence>
<sequence>MSVFAVLDPAVRLAHDAVSALAAVVPTALAVVLFTALVRLALHPLARSAARGEKARMRLAPKVAELNRRHKGKPEKLQAALTELYREEKSSPFAGFLPMLVQIPFFSVMYRLFTTPNDLLGHTLAGVPLGLHLGEARTAGQYAVLGALYAAIGAVCWVGFRRARRAWAASPGPGGASAAAAASPTAAGAPAVPGARLLPYLSFGTVLFAAFVPLAAGLYLLTTTAWTAAERAWLHRGSPVPATAAALAA</sequence>
<evidence type="ECO:0000259" key="18">
    <source>
        <dbReference type="Pfam" id="PF02096"/>
    </source>
</evidence>
<keyword evidence="10" id="KW-0143">Chaperone</keyword>
<organism evidence="19 20">
    <name type="scientific">Kitasatospora arboriphila</name>
    <dbReference type="NCBI Taxonomy" id="258052"/>
    <lineage>
        <taxon>Bacteria</taxon>
        <taxon>Bacillati</taxon>
        <taxon>Actinomycetota</taxon>
        <taxon>Actinomycetes</taxon>
        <taxon>Kitasatosporales</taxon>
        <taxon>Streptomycetaceae</taxon>
        <taxon>Kitasatospora</taxon>
    </lineage>
</organism>
<feature type="transmembrane region" description="Helical" evidence="17">
    <location>
        <begin position="93"/>
        <end position="113"/>
    </location>
</feature>
<dbReference type="InterPro" id="IPR001708">
    <property type="entry name" value="YidC/ALB3/OXA1/COX18"/>
</dbReference>
<evidence type="ECO:0000256" key="16">
    <source>
        <dbReference type="RuleBase" id="RU003945"/>
    </source>
</evidence>
<protein>
    <recommendedName>
        <fullName evidence="3">Membrane protein insertase YidC</fullName>
    </recommendedName>
    <alternativeName>
        <fullName evidence="15">Foldase YidC</fullName>
    </alternativeName>
    <alternativeName>
        <fullName evidence="14">Membrane integrase YidC</fullName>
    </alternativeName>
    <alternativeName>
        <fullName evidence="13">Membrane protein YidC</fullName>
    </alternativeName>
</protein>
<comment type="subcellular location">
    <subcellularLocation>
        <location evidence="1">Cell membrane</location>
        <topology evidence="1">Multi-pass membrane protein</topology>
    </subcellularLocation>
    <subcellularLocation>
        <location evidence="16">Membrane</location>
        <topology evidence="16">Multi-pass membrane protein</topology>
    </subcellularLocation>
</comment>
<feature type="transmembrane region" description="Helical" evidence="17">
    <location>
        <begin position="20"/>
        <end position="42"/>
    </location>
</feature>
<evidence type="ECO:0000256" key="9">
    <source>
        <dbReference type="ARBA" id="ARBA00023136"/>
    </source>
</evidence>
<dbReference type="NCBIfam" id="TIGR03592">
    <property type="entry name" value="yidC_oxa1_cterm"/>
    <property type="match status" value="1"/>
</dbReference>
<dbReference type="RefSeq" id="WP_344627348.1">
    <property type="nucleotide sequence ID" value="NZ_BAAALD010000098.1"/>
</dbReference>
<dbReference type="EMBL" id="BAAALD010000098">
    <property type="protein sequence ID" value="GAA1116166.1"/>
    <property type="molecule type" value="Genomic_DNA"/>
</dbReference>
<feature type="domain" description="Membrane insertase YidC/Oxa/ALB C-terminal" evidence="18">
    <location>
        <begin position="28"/>
        <end position="235"/>
    </location>
</feature>
<keyword evidence="9 17" id="KW-0472">Membrane</keyword>
<dbReference type="InterPro" id="IPR028055">
    <property type="entry name" value="YidC/Oxa/ALB_C"/>
</dbReference>
<dbReference type="PANTHER" id="PTHR12428">
    <property type="entry name" value="OXA1"/>
    <property type="match status" value="1"/>
</dbReference>
<reference evidence="19 20" key="1">
    <citation type="journal article" date="2019" name="Int. J. Syst. Evol. Microbiol.">
        <title>The Global Catalogue of Microorganisms (GCM) 10K type strain sequencing project: providing services to taxonomists for standard genome sequencing and annotation.</title>
        <authorList>
            <consortium name="The Broad Institute Genomics Platform"/>
            <consortium name="The Broad Institute Genome Sequencing Center for Infectious Disease"/>
            <person name="Wu L."/>
            <person name="Ma J."/>
        </authorList>
    </citation>
    <scope>NUCLEOTIDE SEQUENCE [LARGE SCALE GENOMIC DNA]</scope>
    <source>
        <strain evidence="19 20">JCM 13002</strain>
    </source>
</reference>
<comment type="subunit">
    <text evidence="12">Interacts with the Sec translocase complex via SecD. Specifically interacts with transmembrane segments of nascent integral membrane proteins during membrane integration.</text>
</comment>
<evidence type="ECO:0000256" key="1">
    <source>
        <dbReference type="ARBA" id="ARBA00004651"/>
    </source>
</evidence>
<evidence type="ECO:0000256" key="10">
    <source>
        <dbReference type="ARBA" id="ARBA00023186"/>
    </source>
</evidence>
<evidence type="ECO:0000256" key="8">
    <source>
        <dbReference type="ARBA" id="ARBA00022989"/>
    </source>
</evidence>
<gene>
    <name evidence="19" type="ORF">GCM10009663_65650</name>
</gene>
<evidence type="ECO:0000256" key="12">
    <source>
        <dbReference type="ARBA" id="ARBA00026028"/>
    </source>
</evidence>
<evidence type="ECO:0000313" key="20">
    <source>
        <dbReference type="Proteomes" id="UP001499987"/>
    </source>
</evidence>
<evidence type="ECO:0000256" key="11">
    <source>
        <dbReference type="ARBA" id="ARBA00025034"/>
    </source>
</evidence>
<evidence type="ECO:0000256" key="5">
    <source>
        <dbReference type="ARBA" id="ARBA00022475"/>
    </source>
</evidence>
<dbReference type="Proteomes" id="UP001499987">
    <property type="component" value="Unassembled WGS sequence"/>
</dbReference>
<keyword evidence="4" id="KW-0813">Transport</keyword>
<comment type="function">
    <text evidence="11">Required for the insertion and/or proper folding and/or complex formation of integral membrane proteins into the membrane. Involved in integration of membrane proteins that insert both dependently and independently of the Sec translocase complex, as well as at least some lipoproteins. Aids folding of multispanning membrane proteins.</text>
</comment>
<keyword evidence="20" id="KW-1185">Reference proteome</keyword>
<evidence type="ECO:0000313" key="19">
    <source>
        <dbReference type="EMBL" id="GAA1116166.1"/>
    </source>
</evidence>
<evidence type="ECO:0000256" key="4">
    <source>
        <dbReference type="ARBA" id="ARBA00022448"/>
    </source>
</evidence>
<accession>A0ABN1U3X9</accession>
<evidence type="ECO:0000256" key="13">
    <source>
        <dbReference type="ARBA" id="ARBA00031538"/>
    </source>
</evidence>
<dbReference type="InterPro" id="IPR047196">
    <property type="entry name" value="YidC_ALB_C"/>
</dbReference>
<dbReference type="PANTHER" id="PTHR12428:SF65">
    <property type="entry name" value="CYTOCHROME C OXIDASE ASSEMBLY PROTEIN COX18, MITOCHONDRIAL"/>
    <property type="match status" value="1"/>
</dbReference>
<keyword evidence="5" id="KW-1003">Cell membrane</keyword>
<dbReference type="CDD" id="cd20070">
    <property type="entry name" value="5TM_YidC_Alb3"/>
    <property type="match status" value="1"/>
</dbReference>
<keyword evidence="7" id="KW-0653">Protein transport</keyword>
<comment type="similarity">
    <text evidence="2">Belongs to the OXA1/ALB3/YidC family. Type 1 subfamily.</text>
</comment>
<evidence type="ECO:0000256" key="7">
    <source>
        <dbReference type="ARBA" id="ARBA00022927"/>
    </source>
</evidence>